<dbReference type="AlphaFoldDB" id="A0A2M9CJM4"/>
<dbReference type="Gene3D" id="3.40.109.10">
    <property type="entry name" value="NADH Oxidase"/>
    <property type="match status" value="1"/>
</dbReference>
<keyword evidence="5" id="KW-0560">Oxidoreductase</keyword>
<dbReference type="GO" id="GO:0016491">
    <property type="term" value="F:oxidoreductase activity"/>
    <property type="evidence" value="ECO:0007669"/>
    <property type="project" value="UniProtKB-KW"/>
</dbReference>
<evidence type="ECO:0000256" key="4">
    <source>
        <dbReference type="ARBA" id="ARBA00022643"/>
    </source>
</evidence>
<dbReference type="PANTHER" id="PTHR43673">
    <property type="entry name" value="NAD(P)H NITROREDUCTASE YDGI-RELATED"/>
    <property type="match status" value="1"/>
</dbReference>
<protein>
    <submittedName>
        <fullName evidence="7">Nitroreductase</fullName>
    </submittedName>
</protein>
<dbReference type="OrthoDB" id="9811182at2"/>
<comment type="similarity">
    <text evidence="2">Belongs to the nitroreductase family.</text>
</comment>
<keyword evidence="3" id="KW-0285">Flavoprotein</keyword>
<evidence type="ECO:0000256" key="2">
    <source>
        <dbReference type="ARBA" id="ARBA00007118"/>
    </source>
</evidence>
<evidence type="ECO:0000259" key="6">
    <source>
        <dbReference type="Pfam" id="PF00881"/>
    </source>
</evidence>
<comment type="cofactor">
    <cofactor evidence="1">
        <name>FMN</name>
        <dbReference type="ChEBI" id="CHEBI:58210"/>
    </cofactor>
</comment>
<evidence type="ECO:0000313" key="8">
    <source>
        <dbReference type="Proteomes" id="UP000228758"/>
    </source>
</evidence>
<dbReference type="InterPro" id="IPR000415">
    <property type="entry name" value="Nitroreductase-like"/>
</dbReference>
<evidence type="ECO:0000256" key="3">
    <source>
        <dbReference type="ARBA" id="ARBA00022630"/>
    </source>
</evidence>
<comment type="caution">
    <text evidence="7">The sequence shown here is derived from an EMBL/GenBank/DDBJ whole genome shotgun (WGS) entry which is preliminary data.</text>
</comment>
<dbReference type="RefSeq" id="WP_157802274.1">
    <property type="nucleotide sequence ID" value="NZ_PGFF01000001.1"/>
</dbReference>
<keyword evidence="8" id="KW-1185">Reference proteome</keyword>
<name>A0A2M9CJM4_9MICO</name>
<dbReference type="InterPro" id="IPR029479">
    <property type="entry name" value="Nitroreductase"/>
</dbReference>
<keyword evidence="4" id="KW-0288">FMN</keyword>
<dbReference type="Proteomes" id="UP000228758">
    <property type="component" value="Unassembled WGS sequence"/>
</dbReference>
<evidence type="ECO:0000256" key="5">
    <source>
        <dbReference type="ARBA" id="ARBA00023002"/>
    </source>
</evidence>
<proteinExistence type="inferred from homology"/>
<dbReference type="EMBL" id="PGFF01000001">
    <property type="protein sequence ID" value="PJJ72094.1"/>
    <property type="molecule type" value="Genomic_DNA"/>
</dbReference>
<sequence>MKAVIKKFVPRSARKWYSDQRRQQVARREYRLDRRRYMRAAAPPDSAVAYGVTGRQLETQLTKDYHRVEKGLALAAPKTQFGAAVSQRLESLIPVARREALVGAHVGYAEDARTALTSWNTDAVRADVVSPLGADITRHDLTTDEVTRFFESRRSIRDFDSSRRVPREVLLHAANLAGHTPSVCNRQSWTAHFFDDPEQVRRVLKFQNGNRGFAEQVPCVAVITVDSRLFAGVEERNQPHIEGGLFAMSLVHALHGLGVGTCMLNMSVRNDRADRLRAAIGLEEHDQVILMVAIGYPAPGFRVARSPRRTTDEIAVIH</sequence>
<reference evidence="7 8" key="1">
    <citation type="submission" date="2017-11" db="EMBL/GenBank/DDBJ databases">
        <title>Genomic Encyclopedia of Archaeal and Bacterial Type Strains, Phase II (KMG-II): From Individual Species to Whole Genera.</title>
        <authorList>
            <person name="Goeker M."/>
        </authorList>
    </citation>
    <scope>NUCLEOTIDE SEQUENCE [LARGE SCALE GENOMIC DNA]</scope>
    <source>
        <strain evidence="7 8">DSM 27393</strain>
    </source>
</reference>
<accession>A0A2M9CJM4</accession>
<dbReference type="Pfam" id="PF00881">
    <property type="entry name" value="Nitroreductase"/>
    <property type="match status" value="1"/>
</dbReference>
<organism evidence="7 8">
    <name type="scientific">Diaminobutyricimonas aerilata</name>
    <dbReference type="NCBI Taxonomy" id="1162967"/>
    <lineage>
        <taxon>Bacteria</taxon>
        <taxon>Bacillati</taxon>
        <taxon>Actinomycetota</taxon>
        <taxon>Actinomycetes</taxon>
        <taxon>Micrococcales</taxon>
        <taxon>Microbacteriaceae</taxon>
        <taxon>Diaminobutyricimonas</taxon>
    </lineage>
</organism>
<dbReference type="SUPFAM" id="SSF55469">
    <property type="entry name" value="FMN-dependent nitroreductase-like"/>
    <property type="match status" value="1"/>
</dbReference>
<evidence type="ECO:0000313" key="7">
    <source>
        <dbReference type="EMBL" id="PJJ72094.1"/>
    </source>
</evidence>
<dbReference type="CDD" id="cd02062">
    <property type="entry name" value="Nitro_FMN_reductase"/>
    <property type="match status" value="1"/>
</dbReference>
<gene>
    <name evidence="7" type="ORF">CLV46_1657</name>
</gene>
<dbReference type="PANTHER" id="PTHR43673:SF2">
    <property type="entry name" value="NITROREDUCTASE"/>
    <property type="match status" value="1"/>
</dbReference>
<feature type="domain" description="Nitroreductase" evidence="6">
    <location>
        <begin position="152"/>
        <end position="205"/>
    </location>
</feature>
<evidence type="ECO:0000256" key="1">
    <source>
        <dbReference type="ARBA" id="ARBA00001917"/>
    </source>
</evidence>